<gene>
    <name evidence="17" type="primary">Cyp304a1_0</name>
    <name evidence="17" type="ORF">g.10399</name>
</gene>
<proteinExistence type="inferred from homology"/>
<dbReference type="PANTHER" id="PTHR24300:SF376">
    <property type="entry name" value="CYTOCHROME P450 15A1"/>
    <property type="match status" value="1"/>
</dbReference>
<evidence type="ECO:0000256" key="2">
    <source>
        <dbReference type="ARBA" id="ARBA00003690"/>
    </source>
</evidence>
<feature type="signal peptide" evidence="16">
    <location>
        <begin position="1"/>
        <end position="22"/>
    </location>
</feature>
<evidence type="ECO:0000256" key="8">
    <source>
        <dbReference type="ARBA" id="ARBA00022824"/>
    </source>
</evidence>
<dbReference type="Pfam" id="PF00067">
    <property type="entry name" value="p450"/>
    <property type="match status" value="1"/>
</dbReference>
<evidence type="ECO:0000256" key="5">
    <source>
        <dbReference type="ARBA" id="ARBA00010617"/>
    </source>
</evidence>
<evidence type="ECO:0000256" key="13">
    <source>
        <dbReference type="ARBA" id="ARBA00023136"/>
    </source>
</evidence>
<evidence type="ECO:0000256" key="12">
    <source>
        <dbReference type="ARBA" id="ARBA00023033"/>
    </source>
</evidence>
<dbReference type="CDD" id="cd20651">
    <property type="entry name" value="CYP15A1-like"/>
    <property type="match status" value="1"/>
</dbReference>
<comment type="function">
    <text evidence="2">May be involved in the metabolism of insect hormones and in the breakdown of synthetic insecticides.</text>
</comment>
<keyword evidence="16" id="KW-0732">Signal</keyword>
<dbReference type="Gene3D" id="1.10.630.10">
    <property type="entry name" value="Cytochrome P450"/>
    <property type="match status" value="1"/>
</dbReference>
<dbReference type="InterPro" id="IPR001128">
    <property type="entry name" value="Cyt_P450"/>
</dbReference>
<dbReference type="GO" id="GO:0020037">
    <property type="term" value="F:heme binding"/>
    <property type="evidence" value="ECO:0007669"/>
    <property type="project" value="InterPro"/>
</dbReference>
<organism evidence="17">
    <name type="scientific">Zeugodacus cucurbitae</name>
    <name type="common">Melon fruit fly</name>
    <name type="synonym">Bactrocera cucurbitae</name>
    <dbReference type="NCBI Taxonomy" id="28588"/>
    <lineage>
        <taxon>Eukaryota</taxon>
        <taxon>Metazoa</taxon>
        <taxon>Ecdysozoa</taxon>
        <taxon>Arthropoda</taxon>
        <taxon>Hexapoda</taxon>
        <taxon>Insecta</taxon>
        <taxon>Pterygota</taxon>
        <taxon>Neoptera</taxon>
        <taxon>Endopterygota</taxon>
        <taxon>Diptera</taxon>
        <taxon>Brachycera</taxon>
        <taxon>Muscomorpha</taxon>
        <taxon>Tephritoidea</taxon>
        <taxon>Tephritidae</taxon>
        <taxon>Zeugodacus</taxon>
        <taxon>Zeugodacus</taxon>
    </lineage>
</organism>
<sequence>MLTEILLCICAVVCLYLSYSYAVGRPEGFPPGPPRIPFFGSYLFMMLANAKYLHKGVLKFSKWYKSDIVGFHVGPFPVVAVHNVEGVREVLNRKEFDGRAQVYLGEIRSPSKQILGIFFREGPVWKEQRRFILRFLRDYGFGRRFAELESVIQEEINDLLDLIRKGPRYPHEHELSKVGGHRICIPNILSPFVANSFFHIVINERTPRAEQADLLKLVKMGMQFQRKADDYGKILSIMPWIRHIFPKASSYEALMESNTYIYNYFEKIVDYHLRTYDECSERNFIDLYIKQMKQEHANGHTDCYHREQFILSLADFSFPSFSAAGAQMGFLIQYFLHYPEVLKRVQSEIDAVVGSGRLPTLEDRQNLHYTEATLREGMRIETLVPSDLPHKALVDTELMGYKIPKDTIVVPGLYAFHSDPRVWGDPQNFRPERFLDDNGKLCLKKDITLPFGAGKRLCAGETFARNIMFLVITALCQNFNFVLAPGDKLPDMSKNLSGLSTTPLDFWVQVEERK</sequence>
<dbReference type="FunFam" id="1.10.630.10:FF:000238">
    <property type="entry name" value="Cytochrome P450 2A6"/>
    <property type="match status" value="1"/>
</dbReference>
<dbReference type="InterPro" id="IPR017972">
    <property type="entry name" value="Cyt_P450_CS"/>
</dbReference>
<reference evidence="17" key="1">
    <citation type="submission" date="2014-11" db="EMBL/GenBank/DDBJ databases">
        <authorList>
            <person name="Geib S."/>
        </authorList>
    </citation>
    <scope>NUCLEOTIDE SEQUENCE</scope>
</reference>
<dbReference type="OrthoDB" id="1103324at2759"/>
<evidence type="ECO:0000256" key="1">
    <source>
        <dbReference type="ARBA" id="ARBA00001971"/>
    </source>
</evidence>
<evidence type="ECO:0000256" key="14">
    <source>
        <dbReference type="PIRSR" id="PIRSR602401-1"/>
    </source>
</evidence>
<evidence type="ECO:0000256" key="11">
    <source>
        <dbReference type="ARBA" id="ARBA00023004"/>
    </source>
</evidence>
<dbReference type="AlphaFoldDB" id="A0A0A1WWL0"/>
<keyword evidence="12 15" id="KW-0503">Monooxygenase</keyword>
<feature type="binding site" description="axial binding residue" evidence="14">
    <location>
        <position position="458"/>
    </location>
    <ligand>
        <name>heme</name>
        <dbReference type="ChEBI" id="CHEBI:30413"/>
    </ligand>
    <ligandPart>
        <name>Fe</name>
        <dbReference type="ChEBI" id="CHEBI:18248"/>
    </ligandPart>
</feature>
<dbReference type="CTD" id="105213501"/>
<keyword evidence="6 14" id="KW-0349">Heme</keyword>
<evidence type="ECO:0000256" key="15">
    <source>
        <dbReference type="RuleBase" id="RU000461"/>
    </source>
</evidence>
<evidence type="ECO:0000256" key="16">
    <source>
        <dbReference type="SAM" id="SignalP"/>
    </source>
</evidence>
<dbReference type="GO" id="GO:0016712">
    <property type="term" value="F:oxidoreductase activity, acting on paired donors, with incorporation or reduction of molecular oxygen, reduced flavin or flavoprotein as one donor, and incorporation of one atom of oxygen"/>
    <property type="evidence" value="ECO:0007669"/>
    <property type="project" value="TreeGrafter"/>
</dbReference>
<dbReference type="GO" id="GO:0008395">
    <property type="term" value="F:steroid hydroxylase activity"/>
    <property type="evidence" value="ECO:0007669"/>
    <property type="project" value="TreeGrafter"/>
</dbReference>
<evidence type="ECO:0000256" key="4">
    <source>
        <dbReference type="ARBA" id="ARBA00004406"/>
    </source>
</evidence>
<keyword evidence="9" id="KW-0492">Microsome</keyword>
<keyword evidence="10 15" id="KW-0560">Oxidoreductase</keyword>
<keyword evidence="11 14" id="KW-0408">Iron</keyword>
<comment type="cofactor">
    <cofactor evidence="1 14">
        <name>heme</name>
        <dbReference type="ChEBI" id="CHEBI:30413"/>
    </cofactor>
</comment>
<comment type="similarity">
    <text evidence="5 15">Belongs to the cytochrome P450 family.</text>
</comment>
<feature type="chain" id="PRO_5001994266" evidence="16">
    <location>
        <begin position="23"/>
        <end position="514"/>
    </location>
</feature>
<dbReference type="InterPro" id="IPR050182">
    <property type="entry name" value="Cytochrome_P450_fam2"/>
</dbReference>
<accession>A0A0A1WWL0</accession>
<dbReference type="EMBL" id="GBXI01011256">
    <property type="protein sequence ID" value="JAD03036.1"/>
    <property type="molecule type" value="Transcribed_RNA"/>
</dbReference>
<evidence type="ECO:0000313" key="17">
    <source>
        <dbReference type="EMBL" id="JAD03036.1"/>
    </source>
</evidence>
<dbReference type="PANTHER" id="PTHR24300">
    <property type="entry name" value="CYTOCHROME P450 508A4-RELATED"/>
    <property type="match status" value="1"/>
</dbReference>
<dbReference type="GO" id="GO:0005506">
    <property type="term" value="F:iron ion binding"/>
    <property type="evidence" value="ECO:0007669"/>
    <property type="project" value="InterPro"/>
</dbReference>
<dbReference type="PRINTS" id="PR00463">
    <property type="entry name" value="EP450I"/>
</dbReference>
<evidence type="ECO:0000256" key="9">
    <source>
        <dbReference type="ARBA" id="ARBA00022848"/>
    </source>
</evidence>
<name>A0A0A1WWL0_ZEUCU</name>
<dbReference type="GO" id="GO:0005789">
    <property type="term" value="C:endoplasmic reticulum membrane"/>
    <property type="evidence" value="ECO:0007669"/>
    <property type="project" value="UniProtKB-SubCell"/>
</dbReference>
<keyword evidence="8" id="KW-0256">Endoplasmic reticulum</keyword>
<dbReference type="InterPro" id="IPR002401">
    <property type="entry name" value="Cyt_P450_E_grp-I"/>
</dbReference>
<dbReference type="PRINTS" id="PR00385">
    <property type="entry name" value="P450"/>
</dbReference>
<reference evidence="17" key="2">
    <citation type="journal article" date="2015" name="Gigascience">
        <title>Reconstructing a comprehensive transcriptome assembly of a white-pupal translocated strain of the pest fruit fly Bactrocera cucurbitae.</title>
        <authorList>
            <person name="Sim S.B."/>
            <person name="Calla B."/>
            <person name="Hall B."/>
            <person name="DeRego T."/>
            <person name="Geib S.M."/>
        </authorList>
    </citation>
    <scope>NUCLEOTIDE SEQUENCE</scope>
</reference>
<dbReference type="GO" id="GO:0006805">
    <property type="term" value="P:xenobiotic metabolic process"/>
    <property type="evidence" value="ECO:0007669"/>
    <property type="project" value="TreeGrafter"/>
</dbReference>
<evidence type="ECO:0000256" key="10">
    <source>
        <dbReference type="ARBA" id="ARBA00023002"/>
    </source>
</evidence>
<evidence type="ECO:0000256" key="6">
    <source>
        <dbReference type="ARBA" id="ARBA00022617"/>
    </source>
</evidence>
<protein>
    <submittedName>
        <fullName evidence="17">Probable cytochrome P450 304a1</fullName>
    </submittedName>
</protein>
<dbReference type="GO" id="GO:0006082">
    <property type="term" value="P:organic acid metabolic process"/>
    <property type="evidence" value="ECO:0007669"/>
    <property type="project" value="TreeGrafter"/>
</dbReference>
<keyword evidence="13" id="KW-0472">Membrane</keyword>
<dbReference type="GeneID" id="105213501"/>
<dbReference type="PROSITE" id="PS00086">
    <property type="entry name" value="CYTOCHROME_P450"/>
    <property type="match status" value="1"/>
</dbReference>
<dbReference type="SUPFAM" id="SSF48264">
    <property type="entry name" value="Cytochrome P450"/>
    <property type="match status" value="1"/>
</dbReference>
<dbReference type="InterPro" id="IPR036396">
    <property type="entry name" value="Cyt_P450_sf"/>
</dbReference>
<evidence type="ECO:0000256" key="3">
    <source>
        <dbReference type="ARBA" id="ARBA00004174"/>
    </source>
</evidence>
<keyword evidence="7 14" id="KW-0479">Metal-binding</keyword>
<evidence type="ECO:0000256" key="7">
    <source>
        <dbReference type="ARBA" id="ARBA00022723"/>
    </source>
</evidence>
<comment type="subcellular location">
    <subcellularLocation>
        <location evidence="4">Endoplasmic reticulum membrane</location>
        <topology evidence="4">Peripheral membrane protein</topology>
    </subcellularLocation>
    <subcellularLocation>
        <location evidence="3">Microsome membrane</location>
        <topology evidence="3">Peripheral membrane protein</topology>
    </subcellularLocation>
</comment>